<organism evidence="1 2">
    <name type="scientific">Spirosoma sordidisoli</name>
    <dbReference type="NCBI Taxonomy" id="2502893"/>
    <lineage>
        <taxon>Bacteria</taxon>
        <taxon>Pseudomonadati</taxon>
        <taxon>Bacteroidota</taxon>
        <taxon>Cytophagia</taxon>
        <taxon>Cytophagales</taxon>
        <taxon>Cytophagaceae</taxon>
        <taxon>Spirosoma</taxon>
    </lineage>
</organism>
<sequence length="106" mass="11327">MDKVIQAILAAAAQTGTFCAVHIEQPGIALDLERCHVKATEDGFRLLVNTVPVATLLIQADPAAEQIVRHQGDAYRVQVGPVVINFDPSEMMPFAAPATGSATYPR</sequence>
<evidence type="ECO:0000313" key="1">
    <source>
        <dbReference type="EMBL" id="RYC66323.1"/>
    </source>
</evidence>
<dbReference type="RefSeq" id="WP_129606849.1">
    <property type="nucleotide sequence ID" value="NZ_SBLB01000016.1"/>
</dbReference>
<protein>
    <submittedName>
        <fullName evidence="1">Uncharacterized protein</fullName>
    </submittedName>
</protein>
<accession>A0A4Q2UBC4</accession>
<name>A0A4Q2UBC4_9BACT</name>
<gene>
    <name evidence="1" type="ORF">EQG79_30065</name>
</gene>
<proteinExistence type="predicted"/>
<dbReference type="AlphaFoldDB" id="A0A4Q2UBC4"/>
<keyword evidence="2" id="KW-1185">Reference proteome</keyword>
<reference evidence="1 2" key="1">
    <citation type="submission" date="2019-01" db="EMBL/GenBank/DDBJ databases">
        <title>Spirosoma flava sp. nov., a propanil-degrading bacterium isolated from herbicide-contaminated soil.</title>
        <authorList>
            <person name="Zhang L."/>
            <person name="Jiang J.-D."/>
        </authorList>
    </citation>
    <scope>NUCLEOTIDE SEQUENCE [LARGE SCALE GENOMIC DNA]</scope>
    <source>
        <strain evidence="1 2">TY50</strain>
    </source>
</reference>
<evidence type="ECO:0000313" key="2">
    <source>
        <dbReference type="Proteomes" id="UP000290407"/>
    </source>
</evidence>
<comment type="caution">
    <text evidence="1">The sequence shown here is derived from an EMBL/GenBank/DDBJ whole genome shotgun (WGS) entry which is preliminary data.</text>
</comment>
<dbReference type="EMBL" id="SBLB01000016">
    <property type="protein sequence ID" value="RYC66323.1"/>
    <property type="molecule type" value="Genomic_DNA"/>
</dbReference>
<dbReference type="Proteomes" id="UP000290407">
    <property type="component" value="Unassembled WGS sequence"/>
</dbReference>